<organism evidence="1 2">
    <name type="scientific">Klebsiella michiganensis</name>
    <dbReference type="NCBI Taxonomy" id="1134687"/>
    <lineage>
        <taxon>Bacteria</taxon>
        <taxon>Pseudomonadati</taxon>
        <taxon>Pseudomonadota</taxon>
        <taxon>Gammaproteobacteria</taxon>
        <taxon>Enterobacterales</taxon>
        <taxon>Enterobacteriaceae</taxon>
        <taxon>Klebsiella/Raoultella group</taxon>
        <taxon>Klebsiella</taxon>
    </lineage>
</organism>
<reference evidence="1 2" key="1">
    <citation type="submission" date="2018-06" db="EMBL/GenBank/DDBJ databases">
        <authorList>
            <consortium name="Pathogen Informatics"/>
            <person name="Doyle S."/>
        </authorList>
    </citation>
    <scope>NUCLEOTIDE SEQUENCE [LARGE SCALE GENOMIC DNA]</scope>
    <source>
        <strain evidence="1 2">NCTC11685</strain>
    </source>
</reference>
<dbReference type="Proteomes" id="UP000254863">
    <property type="component" value="Unassembled WGS sequence"/>
</dbReference>
<evidence type="ECO:0000313" key="1">
    <source>
        <dbReference type="EMBL" id="STV71624.1"/>
    </source>
</evidence>
<proteinExistence type="predicted"/>
<dbReference type="EMBL" id="UGMS01000001">
    <property type="protein sequence ID" value="STV71624.1"/>
    <property type="molecule type" value="Genomic_DNA"/>
</dbReference>
<accession>A0A7H4MZG0</accession>
<sequence>MSVRVCFGAHEADEKRRWPESYRDANLNIPDTALQDISLDADIWQYPDGTIERRANGTTLPFMTDDLLSHPRTSP</sequence>
<name>A0A7H4MZG0_9ENTR</name>
<dbReference type="AlphaFoldDB" id="A0A7H4MZG0"/>
<gene>
    <name evidence="1" type="ORF">NCTC11685_00373</name>
</gene>
<protein>
    <submittedName>
        <fullName evidence="1">Uncharacterized protein</fullName>
    </submittedName>
</protein>
<comment type="caution">
    <text evidence="1">The sequence shown here is derived from an EMBL/GenBank/DDBJ whole genome shotgun (WGS) entry which is preliminary data.</text>
</comment>
<evidence type="ECO:0000313" key="2">
    <source>
        <dbReference type="Proteomes" id="UP000254863"/>
    </source>
</evidence>